<feature type="compositionally biased region" description="Basic and acidic residues" evidence="1">
    <location>
        <begin position="76"/>
        <end position="99"/>
    </location>
</feature>
<proteinExistence type="predicted"/>
<dbReference type="EMBL" id="ASPP01007294">
    <property type="protein sequence ID" value="ETO27388.1"/>
    <property type="molecule type" value="Genomic_DNA"/>
</dbReference>
<feature type="region of interest" description="Disordered" evidence="1">
    <location>
        <begin position="68"/>
        <end position="99"/>
    </location>
</feature>
<keyword evidence="4" id="KW-1185">Reference proteome</keyword>
<evidence type="ECO:0000313" key="3">
    <source>
        <dbReference type="EMBL" id="ETO27388.1"/>
    </source>
</evidence>
<dbReference type="AlphaFoldDB" id="X6NN97"/>
<evidence type="ECO:0000256" key="2">
    <source>
        <dbReference type="SAM" id="SignalP"/>
    </source>
</evidence>
<accession>X6NN97</accession>
<keyword evidence="2" id="KW-0732">Signal</keyword>
<gene>
    <name evidence="3" type="ORF">RFI_09743</name>
</gene>
<feature type="non-terminal residue" evidence="3">
    <location>
        <position position="223"/>
    </location>
</feature>
<dbReference type="Proteomes" id="UP000023152">
    <property type="component" value="Unassembled WGS sequence"/>
</dbReference>
<comment type="caution">
    <text evidence="3">The sequence shown here is derived from an EMBL/GenBank/DDBJ whole genome shotgun (WGS) entry which is preliminary data.</text>
</comment>
<reference evidence="3 4" key="1">
    <citation type="journal article" date="2013" name="Curr. Biol.">
        <title>The Genome of the Foraminiferan Reticulomyxa filosa.</title>
        <authorList>
            <person name="Glockner G."/>
            <person name="Hulsmann N."/>
            <person name="Schleicher M."/>
            <person name="Noegel A.A."/>
            <person name="Eichinger L."/>
            <person name="Gallinger C."/>
            <person name="Pawlowski J."/>
            <person name="Sierra R."/>
            <person name="Euteneuer U."/>
            <person name="Pillet L."/>
            <person name="Moustafa A."/>
            <person name="Platzer M."/>
            <person name="Groth M."/>
            <person name="Szafranski K."/>
            <person name="Schliwa M."/>
        </authorList>
    </citation>
    <scope>NUCLEOTIDE SEQUENCE [LARGE SCALE GENOMIC DNA]</scope>
</reference>
<name>X6NN97_RETFI</name>
<evidence type="ECO:0000256" key="1">
    <source>
        <dbReference type="SAM" id="MobiDB-lite"/>
    </source>
</evidence>
<organism evidence="3 4">
    <name type="scientific">Reticulomyxa filosa</name>
    <dbReference type="NCBI Taxonomy" id="46433"/>
    <lineage>
        <taxon>Eukaryota</taxon>
        <taxon>Sar</taxon>
        <taxon>Rhizaria</taxon>
        <taxon>Retaria</taxon>
        <taxon>Foraminifera</taxon>
        <taxon>Monothalamids</taxon>
        <taxon>Reticulomyxidae</taxon>
        <taxon>Reticulomyxa</taxon>
    </lineage>
</organism>
<feature type="signal peptide" evidence="2">
    <location>
        <begin position="1"/>
        <end position="23"/>
    </location>
</feature>
<sequence length="223" mass="26771">MQKEEKCVCFFLFFFLNISVIQPRPDRERVVHESGAKQRSSEFDNNRQFAGSVARIVIEDDSDGISVTKTRRGRKKDKEEKKDKDNVKKAEREEKTQEEKTQEVMFQALCDKYSFDLNRVQWDRELENNGEFRQLLLQILNEILLNNFEDLFRRLFKVLSNRCKNGILRKLFIEEQYVIIRESDRKLIKVGNFFFMLAYHPTPVGIFQFTIQQFRRKFGEQTF</sequence>
<protein>
    <submittedName>
        <fullName evidence="3">Uncharacterized protein</fullName>
    </submittedName>
</protein>
<feature type="chain" id="PRO_5004975726" evidence="2">
    <location>
        <begin position="24"/>
        <end position="223"/>
    </location>
</feature>
<evidence type="ECO:0000313" key="4">
    <source>
        <dbReference type="Proteomes" id="UP000023152"/>
    </source>
</evidence>